<gene>
    <name evidence="1" type="ORF">OCTVUL_1B012202</name>
</gene>
<proteinExistence type="predicted"/>
<reference evidence="1" key="1">
    <citation type="submission" date="2023-08" db="EMBL/GenBank/DDBJ databases">
        <authorList>
            <person name="Alioto T."/>
            <person name="Alioto T."/>
            <person name="Gomez Garrido J."/>
        </authorList>
    </citation>
    <scope>NUCLEOTIDE SEQUENCE</scope>
</reference>
<keyword evidence="2" id="KW-1185">Reference proteome</keyword>
<dbReference type="AlphaFoldDB" id="A0AA36AWL7"/>
<protein>
    <submittedName>
        <fullName evidence="1">Uncharacterized protein</fullName>
    </submittedName>
</protein>
<evidence type="ECO:0000313" key="1">
    <source>
        <dbReference type="EMBL" id="CAI9722983.1"/>
    </source>
</evidence>
<dbReference type="Proteomes" id="UP001162480">
    <property type="component" value="Chromosome 5"/>
</dbReference>
<evidence type="ECO:0000313" key="2">
    <source>
        <dbReference type="Proteomes" id="UP001162480"/>
    </source>
</evidence>
<organism evidence="1 2">
    <name type="scientific">Octopus vulgaris</name>
    <name type="common">Common octopus</name>
    <dbReference type="NCBI Taxonomy" id="6645"/>
    <lineage>
        <taxon>Eukaryota</taxon>
        <taxon>Metazoa</taxon>
        <taxon>Spiralia</taxon>
        <taxon>Lophotrochozoa</taxon>
        <taxon>Mollusca</taxon>
        <taxon>Cephalopoda</taxon>
        <taxon>Coleoidea</taxon>
        <taxon>Octopodiformes</taxon>
        <taxon>Octopoda</taxon>
        <taxon>Incirrata</taxon>
        <taxon>Octopodidae</taxon>
        <taxon>Octopus</taxon>
    </lineage>
</organism>
<accession>A0AA36AWL7</accession>
<name>A0AA36AWL7_OCTVU</name>
<dbReference type="EMBL" id="OX597818">
    <property type="protein sequence ID" value="CAI9722983.1"/>
    <property type="molecule type" value="Genomic_DNA"/>
</dbReference>
<sequence>MQRRASGHIEVEVTHFVLALTLHYATFRKGYHVCDSNYANEIDLFNVKIMTKWNHRATRYNTKHKKYNNEAYANQYKLINHEYK</sequence>